<gene>
    <name evidence="5" type="ORF">chiPu_0025315</name>
</gene>
<dbReference type="EMBL" id="BEZZ01056382">
    <property type="protein sequence ID" value="GCC41057.1"/>
    <property type="molecule type" value="Genomic_DNA"/>
</dbReference>
<protein>
    <recommendedName>
        <fullName evidence="4">ALMS motif domain-containing protein</fullName>
    </recommendedName>
</protein>
<dbReference type="OrthoDB" id="6163239at2759"/>
<dbReference type="GO" id="GO:0046599">
    <property type="term" value="P:regulation of centriole replication"/>
    <property type="evidence" value="ECO:0007669"/>
    <property type="project" value="TreeGrafter"/>
</dbReference>
<evidence type="ECO:0000259" key="4">
    <source>
        <dbReference type="Pfam" id="PF15309"/>
    </source>
</evidence>
<keyword evidence="2" id="KW-0963">Cytoplasm</keyword>
<keyword evidence="6" id="KW-1185">Reference proteome</keyword>
<comment type="subcellular location">
    <subcellularLocation>
        <location evidence="1">Cytoplasm</location>
        <location evidence="1">Cytoskeleton</location>
        <location evidence="1">Microtubule organizing center</location>
        <location evidence="1">Centrosome</location>
    </subcellularLocation>
</comment>
<accession>A0A401TEI5</accession>
<organism evidence="5 6">
    <name type="scientific">Chiloscyllium punctatum</name>
    <name type="common">Brownbanded bambooshark</name>
    <name type="synonym">Hemiscyllium punctatum</name>
    <dbReference type="NCBI Taxonomy" id="137246"/>
    <lineage>
        <taxon>Eukaryota</taxon>
        <taxon>Metazoa</taxon>
        <taxon>Chordata</taxon>
        <taxon>Craniata</taxon>
        <taxon>Vertebrata</taxon>
        <taxon>Chondrichthyes</taxon>
        <taxon>Elasmobranchii</taxon>
        <taxon>Galeomorphii</taxon>
        <taxon>Galeoidea</taxon>
        <taxon>Orectolobiformes</taxon>
        <taxon>Hemiscylliidae</taxon>
        <taxon>Chiloscyllium</taxon>
    </lineage>
</organism>
<keyword evidence="3" id="KW-0206">Cytoskeleton</keyword>
<dbReference type="Pfam" id="PF15309">
    <property type="entry name" value="ALMS_motif"/>
    <property type="match status" value="1"/>
</dbReference>
<reference evidence="5 6" key="1">
    <citation type="journal article" date="2018" name="Nat. Ecol. Evol.">
        <title>Shark genomes provide insights into elasmobranch evolution and the origin of vertebrates.</title>
        <authorList>
            <person name="Hara Y"/>
            <person name="Yamaguchi K"/>
            <person name="Onimaru K"/>
            <person name="Kadota M"/>
            <person name="Koyanagi M"/>
            <person name="Keeley SD"/>
            <person name="Tatsumi K"/>
            <person name="Tanaka K"/>
            <person name="Motone F"/>
            <person name="Kageyama Y"/>
            <person name="Nozu R"/>
            <person name="Adachi N"/>
            <person name="Nishimura O"/>
            <person name="Nakagawa R"/>
            <person name="Tanegashima C"/>
            <person name="Kiyatake I"/>
            <person name="Matsumoto R"/>
            <person name="Murakumo K"/>
            <person name="Nishida K"/>
            <person name="Terakita A"/>
            <person name="Kuratani S"/>
            <person name="Sato K"/>
            <person name="Hyodo S Kuraku.S."/>
        </authorList>
    </citation>
    <scope>NUCLEOTIDE SEQUENCE [LARGE SCALE GENOMIC DNA]</scope>
</reference>
<evidence type="ECO:0000313" key="6">
    <source>
        <dbReference type="Proteomes" id="UP000287033"/>
    </source>
</evidence>
<dbReference type="Proteomes" id="UP000287033">
    <property type="component" value="Unassembled WGS sequence"/>
</dbReference>
<evidence type="ECO:0000256" key="2">
    <source>
        <dbReference type="ARBA" id="ARBA00022490"/>
    </source>
</evidence>
<dbReference type="GO" id="GO:0008017">
    <property type="term" value="F:microtubule binding"/>
    <property type="evidence" value="ECO:0007669"/>
    <property type="project" value="TreeGrafter"/>
</dbReference>
<name>A0A401TEI5_CHIPU</name>
<proteinExistence type="predicted"/>
<sequence length="79" mass="9583">EALHMNRPDFISHSRQRVRRLELLTEERKIQSILQSERERLFNQPQERGRRSRKGCALADAILLKKKIPKREMFDRSKR</sequence>
<evidence type="ECO:0000313" key="5">
    <source>
        <dbReference type="EMBL" id="GCC41057.1"/>
    </source>
</evidence>
<dbReference type="PANTHER" id="PTHR21553">
    <property type="entry name" value="ALMS1-RELATED"/>
    <property type="match status" value="1"/>
</dbReference>
<dbReference type="GO" id="GO:0005829">
    <property type="term" value="C:cytosol"/>
    <property type="evidence" value="ECO:0007669"/>
    <property type="project" value="TreeGrafter"/>
</dbReference>
<feature type="domain" description="ALMS motif" evidence="4">
    <location>
        <begin position="1"/>
        <end position="79"/>
    </location>
</feature>
<dbReference type="AlphaFoldDB" id="A0A401TEI5"/>
<dbReference type="PANTHER" id="PTHR21553:SF36">
    <property type="entry name" value="ALMS1 CENTROSOME AND BASAL BODY-ASSOCIATED PROTEIN-RELATED"/>
    <property type="match status" value="1"/>
</dbReference>
<dbReference type="GO" id="GO:0005813">
    <property type="term" value="C:centrosome"/>
    <property type="evidence" value="ECO:0007669"/>
    <property type="project" value="UniProtKB-SubCell"/>
</dbReference>
<comment type="caution">
    <text evidence="5">The sequence shown here is derived from an EMBL/GenBank/DDBJ whole genome shotgun (WGS) entry which is preliminary data.</text>
</comment>
<dbReference type="STRING" id="137246.A0A401TEI5"/>
<feature type="non-terminal residue" evidence="5">
    <location>
        <position position="1"/>
    </location>
</feature>
<dbReference type="InterPro" id="IPR029299">
    <property type="entry name" value="ALMS_motif"/>
</dbReference>
<evidence type="ECO:0000256" key="1">
    <source>
        <dbReference type="ARBA" id="ARBA00004300"/>
    </source>
</evidence>
<dbReference type="GO" id="GO:0005814">
    <property type="term" value="C:centriole"/>
    <property type="evidence" value="ECO:0007669"/>
    <property type="project" value="TreeGrafter"/>
</dbReference>
<evidence type="ECO:0000256" key="3">
    <source>
        <dbReference type="ARBA" id="ARBA00023212"/>
    </source>
</evidence>